<dbReference type="PANTHER" id="PTHR33710:SF62">
    <property type="entry name" value="DUF4283 DOMAIN PROTEIN"/>
    <property type="match status" value="1"/>
</dbReference>
<dbReference type="PANTHER" id="PTHR33710">
    <property type="entry name" value="BNAC02G09200D PROTEIN"/>
    <property type="match status" value="1"/>
</dbReference>
<organism evidence="1">
    <name type="scientific">Sesamum calycinum</name>
    <dbReference type="NCBI Taxonomy" id="2727403"/>
    <lineage>
        <taxon>Eukaryota</taxon>
        <taxon>Viridiplantae</taxon>
        <taxon>Streptophyta</taxon>
        <taxon>Embryophyta</taxon>
        <taxon>Tracheophyta</taxon>
        <taxon>Spermatophyta</taxon>
        <taxon>Magnoliopsida</taxon>
        <taxon>eudicotyledons</taxon>
        <taxon>Gunneridae</taxon>
        <taxon>Pentapetalae</taxon>
        <taxon>asterids</taxon>
        <taxon>lamiids</taxon>
        <taxon>Lamiales</taxon>
        <taxon>Pedaliaceae</taxon>
        <taxon>Sesamum</taxon>
    </lineage>
</organism>
<comment type="caution">
    <text evidence="1">The sequence shown here is derived from an EMBL/GenBank/DDBJ whole genome shotgun (WGS) entry which is preliminary data.</text>
</comment>
<sequence>MSQQGTAIGPKTGGYGAGPKLLEPIPAGSGQVTGAAIILAVTRARSSSPSSLTPASQPPPLDLKQLTTTHNAAARRERRGWCGYQDGLWSTDLEDHQLFLMGRLLSYEQPRFEALISSLKSILNPVKGLEMRQLAEGRLLILFNHVINWWSFEKRHIHNYCELRFEEGYTDLGEAISYRAWLHVLPVNWSAHTIGKSSDPPKYRWRQPDTPRGPEVFSMFGDKGFHYRAPSIAPSASPVSSVLATILPRNDIVPLVPTIPDGGKRRCLMLLFRKEISLVVHSFSGSHIDAGVFDEKGLGFVPKILMKFFVNPRKLALLAPGVKSKSSDPAFLIVSLLIWAIWAISWRTKFPNTNVEAVAARGSDHNPLLINLEADKGPRHRQRQKIFRFESMWTQSEECEDIVKDTWCGEVEGDAGSRILWCTRRVQEELIRWDRERFGHVRRHVRELEAKLEAYAKDPTSASDNSKRRALRGKLDEFLTRKEILWK</sequence>
<dbReference type="AlphaFoldDB" id="A0AAW2K307"/>
<reference evidence="1" key="2">
    <citation type="journal article" date="2024" name="Plant">
        <title>Genomic evolution and insights into agronomic trait innovations of Sesamum species.</title>
        <authorList>
            <person name="Miao H."/>
            <person name="Wang L."/>
            <person name="Qu L."/>
            <person name="Liu H."/>
            <person name="Sun Y."/>
            <person name="Le M."/>
            <person name="Wang Q."/>
            <person name="Wei S."/>
            <person name="Zheng Y."/>
            <person name="Lin W."/>
            <person name="Duan Y."/>
            <person name="Cao H."/>
            <person name="Xiong S."/>
            <person name="Wang X."/>
            <person name="Wei L."/>
            <person name="Li C."/>
            <person name="Ma Q."/>
            <person name="Ju M."/>
            <person name="Zhao R."/>
            <person name="Li G."/>
            <person name="Mu C."/>
            <person name="Tian Q."/>
            <person name="Mei H."/>
            <person name="Zhang T."/>
            <person name="Gao T."/>
            <person name="Zhang H."/>
        </authorList>
    </citation>
    <scope>NUCLEOTIDE SEQUENCE</scope>
    <source>
        <strain evidence="1">KEN8</strain>
    </source>
</reference>
<protein>
    <submittedName>
        <fullName evidence="1">Uncharacterized protein</fullName>
    </submittedName>
</protein>
<reference evidence="1" key="1">
    <citation type="submission" date="2020-06" db="EMBL/GenBank/DDBJ databases">
        <authorList>
            <person name="Li T."/>
            <person name="Hu X."/>
            <person name="Zhang T."/>
            <person name="Song X."/>
            <person name="Zhang H."/>
            <person name="Dai N."/>
            <person name="Sheng W."/>
            <person name="Hou X."/>
            <person name="Wei L."/>
        </authorList>
    </citation>
    <scope>NUCLEOTIDE SEQUENCE</scope>
    <source>
        <strain evidence="1">KEN8</strain>
        <tissue evidence="1">Leaf</tissue>
    </source>
</reference>
<evidence type="ECO:0000313" key="1">
    <source>
        <dbReference type="EMBL" id="KAL0300383.1"/>
    </source>
</evidence>
<gene>
    <name evidence="1" type="ORF">Scaly_3048700</name>
</gene>
<name>A0AAW2K307_9LAMI</name>
<accession>A0AAW2K307</accession>
<dbReference type="EMBL" id="JACGWM010000656">
    <property type="protein sequence ID" value="KAL0300383.1"/>
    <property type="molecule type" value="Genomic_DNA"/>
</dbReference>
<proteinExistence type="predicted"/>